<reference evidence="3" key="1">
    <citation type="journal article" date="2020" name="Stud. Mycol.">
        <title>101 Dothideomycetes genomes: a test case for predicting lifestyles and emergence of pathogens.</title>
        <authorList>
            <person name="Haridas S."/>
            <person name="Albert R."/>
            <person name="Binder M."/>
            <person name="Bloem J."/>
            <person name="Labutti K."/>
            <person name="Salamov A."/>
            <person name="Andreopoulos B."/>
            <person name="Baker S."/>
            <person name="Barry K."/>
            <person name="Bills G."/>
            <person name="Bluhm B."/>
            <person name="Cannon C."/>
            <person name="Castanera R."/>
            <person name="Culley D."/>
            <person name="Daum C."/>
            <person name="Ezra D."/>
            <person name="Gonzalez J."/>
            <person name="Henrissat B."/>
            <person name="Kuo A."/>
            <person name="Liang C."/>
            <person name="Lipzen A."/>
            <person name="Lutzoni F."/>
            <person name="Magnuson J."/>
            <person name="Mondo S."/>
            <person name="Nolan M."/>
            <person name="Ohm R."/>
            <person name="Pangilinan J."/>
            <person name="Park H.-J."/>
            <person name="Ramirez L."/>
            <person name="Alfaro M."/>
            <person name="Sun H."/>
            <person name="Tritt A."/>
            <person name="Yoshinaga Y."/>
            <person name="Zwiers L.-H."/>
            <person name="Turgeon B."/>
            <person name="Goodwin S."/>
            <person name="Spatafora J."/>
            <person name="Crous P."/>
            <person name="Grigoriev I."/>
        </authorList>
    </citation>
    <scope>NUCLEOTIDE SEQUENCE</scope>
    <source>
        <strain evidence="3">SCOH1-5</strain>
    </source>
</reference>
<accession>A0A6A6EXW3</accession>
<name>A0A6A6EXW3_9PEZI</name>
<protein>
    <submittedName>
        <fullName evidence="3">Uncharacterized protein</fullName>
    </submittedName>
</protein>
<evidence type="ECO:0000256" key="1">
    <source>
        <dbReference type="SAM" id="Coils"/>
    </source>
</evidence>
<evidence type="ECO:0000313" key="3">
    <source>
        <dbReference type="EMBL" id="KAF2207068.1"/>
    </source>
</evidence>
<feature type="region of interest" description="Disordered" evidence="2">
    <location>
        <begin position="1"/>
        <end position="24"/>
    </location>
</feature>
<dbReference type="OrthoDB" id="3219467at2759"/>
<evidence type="ECO:0000256" key="2">
    <source>
        <dbReference type="SAM" id="MobiDB-lite"/>
    </source>
</evidence>
<organism evidence="3 4">
    <name type="scientific">Cercospora zeae-maydis SCOH1-5</name>
    <dbReference type="NCBI Taxonomy" id="717836"/>
    <lineage>
        <taxon>Eukaryota</taxon>
        <taxon>Fungi</taxon>
        <taxon>Dikarya</taxon>
        <taxon>Ascomycota</taxon>
        <taxon>Pezizomycotina</taxon>
        <taxon>Dothideomycetes</taxon>
        <taxon>Dothideomycetidae</taxon>
        <taxon>Mycosphaerellales</taxon>
        <taxon>Mycosphaerellaceae</taxon>
        <taxon>Cercospora</taxon>
    </lineage>
</organism>
<gene>
    <name evidence="3" type="ORF">CERZMDRAFT_107904</name>
</gene>
<feature type="coiled-coil region" evidence="1">
    <location>
        <begin position="1127"/>
        <end position="1255"/>
    </location>
</feature>
<dbReference type="Proteomes" id="UP000799539">
    <property type="component" value="Unassembled WGS sequence"/>
</dbReference>
<dbReference type="EMBL" id="ML992707">
    <property type="protein sequence ID" value="KAF2207068.1"/>
    <property type="molecule type" value="Genomic_DNA"/>
</dbReference>
<evidence type="ECO:0000313" key="4">
    <source>
        <dbReference type="Proteomes" id="UP000799539"/>
    </source>
</evidence>
<keyword evidence="1" id="KW-0175">Coiled coil</keyword>
<proteinExistence type="predicted"/>
<keyword evidence="4" id="KW-1185">Reference proteome</keyword>
<sequence>MSFASSTITSRLRAASSQKKQTNGVFSRNGDFVLTNGTGTGLVKKQGDLSQLLKRLDEAEREGPDHMSPQEWDSLIDQLRRAVRYRHHDFEGAAPSPTQDHPQPVSTGKPLLVTALGARIINSSDEPVASVANPPIIPNARVVSASPDPKATVIASAIISTDSTAPQFKPQATVWKQVVQSGRNDAPVNVNGQELKNPSLVTVASTGTVVKVPLSKAVGATSAQLPISSDIKPAAIQPLDKIGVVQALAVTPAPNTTVSIPASLLQQNVGIAGHADATIPAGFVLSGDVKLFGGKIDAELYSFHGAAGDDTKAFLAVVSQSPVLLNDLLPSPGFTFGTISVQHPTISVYSKTGPGGKDIGLWLEAGLALDGPLVEAGIVLKDVFAANVPSIDVSAHIGGYQGLGDAFQAPHDLNFSAALAGMDVNIGRFLELTSAKIDISGVKGTAGYSWTIGLSGDALITVPGSVAPLNAHYEISKAQTVYTIVLKITNPQWKDAMGIPGFHLDQTAMTAKFSQANKDAPFTFDITASLALGATVVHVAGHYGKDAWDFHASAGDFSLQNLETTFNKLFKADLLPCEHDVVFKGLSLDITSNDKTLSFHGGVEIDSYAAATASLELTPTGVHVTASLNSAKFDIITIDKAQMDLVISKAGTVNPDPKTPGTTAAFTILGELSVKSVTLNAEVSFAKSGNGFVWVVYAKATTDLPLSKFVKVPQDLDFGLRSVVAMASNTNDGSLFPIHAFDYAVKEGFQLLAKFDCPPELAKALHMPAPGPSVTLELDLSAATTQVDIVFAADQALTLSPHMISPSVKAGIVFAPAPSLFVEGDMKVQLSGNPGPSDFAVRLLVGPTEAKAEAFLQSNWVNPFHISPEVTVLAPVGLGIVIDYAAVTYPSGLEFTGGLRIGETSARVAFEIGQNPEDGVLIANVQNLSLRDLVQFTSLVIQHELPLPAQSVLDFKDLYLGISTGGSINNVFYPPGCTFNADVVLLGKELKIHIEVDEKLPGLKASAEIDPFNLGPLIVSGNTKKSPEFDLEFGTKLQQLSIDGKIELFDSDIGVTVDVTMVPPAITFDAELKFSDLLTFKIDAHAAGQIQSIKDVVKSDFSLYADFEQSLLDHMVSLANTYIAVAKKGADEGLESAKAELTEAQAAFDNKVAAAKRDVQVAQVAWNKKNDDINAAATAQINSLKAQLAVKQAAVDQAEKNFNAKLDQLNRNLQQEKDMGARNIQDAQTKLNQAIQDANNAINGAKQQLDGAERDMTNRFGNAENSIRDAQNKVDSAQSFCNDRQRDVDNCEDKIKHGSFGERIKAAAQIVGYEAALRGAQAGLAVAKGVLAAAQAVVSGPGYFAAKTAISAAQSSLDAANAAADASISSAKGSLSAAQAAEQGSITVAQKALDAAKTGSEELHVWNAAKDALAAFTTVATTGISAANATVQALSNCAERLAFDAANAALNAALSATKELDAAKSVLSAVEHSIDEFTSFGTWLVKHAGNIFDVKKVELSGSLNDAANKRPFIAHVVGTFADANVDVHVEFTPGQAEAFVKGLVMKFVDEAKTDIGKFIHNL</sequence>